<sequence length="79" mass="8888">MEFKPINRINPGIRKAMTIEQIFFKNQRERRLYELREKPVRAEISLVAGALAEGEAKGFAKGKAEGKAEILSKSVNKSV</sequence>
<evidence type="ECO:0000313" key="2">
    <source>
        <dbReference type="Proteomes" id="UP000184148"/>
    </source>
</evidence>
<dbReference type="EMBL" id="FQUY01000010">
    <property type="protein sequence ID" value="SHF04854.1"/>
    <property type="molecule type" value="Genomic_DNA"/>
</dbReference>
<name>A0A1M4YGA8_9FIRM</name>
<dbReference type="AlphaFoldDB" id="A0A1M4YGA8"/>
<reference evidence="2" key="1">
    <citation type="submission" date="2016-11" db="EMBL/GenBank/DDBJ databases">
        <authorList>
            <person name="Varghese N."/>
            <person name="Submissions S."/>
        </authorList>
    </citation>
    <scope>NUCLEOTIDE SEQUENCE [LARGE SCALE GENOMIC DNA]</scope>
    <source>
        <strain evidence="2">DSM 12395</strain>
    </source>
</reference>
<organism evidence="1 2">
    <name type="scientific">Desulforamulus putei DSM 12395</name>
    <dbReference type="NCBI Taxonomy" id="1121429"/>
    <lineage>
        <taxon>Bacteria</taxon>
        <taxon>Bacillati</taxon>
        <taxon>Bacillota</taxon>
        <taxon>Clostridia</taxon>
        <taxon>Eubacteriales</taxon>
        <taxon>Peptococcaceae</taxon>
        <taxon>Desulforamulus</taxon>
    </lineage>
</organism>
<dbReference type="OrthoDB" id="2973070at2"/>
<evidence type="ECO:0000313" key="1">
    <source>
        <dbReference type="EMBL" id="SHF04854.1"/>
    </source>
</evidence>
<accession>A0A1M4YGA8</accession>
<dbReference type="Proteomes" id="UP000184148">
    <property type="component" value="Unassembled WGS sequence"/>
</dbReference>
<keyword evidence="2" id="KW-1185">Reference proteome</keyword>
<proteinExistence type="predicted"/>
<dbReference type="RefSeq" id="WP_073238665.1">
    <property type="nucleotide sequence ID" value="NZ_FQUY01000010.1"/>
</dbReference>
<gene>
    <name evidence="1" type="ORF">SAMN02745133_01719</name>
</gene>
<protein>
    <submittedName>
        <fullName evidence="1">Uncharacterized protein</fullName>
    </submittedName>
</protein>